<accession>A0ABQ5ITD7</accession>
<comment type="caution">
    <text evidence="2">The sequence shown here is derived from an EMBL/GenBank/DDBJ whole genome shotgun (WGS) entry which is preliminary data.</text>
</comment>
<name>A0ABQ5ITD7_9ASTR</name>
<organism evidence="2 3">
    <name type="scientific">Tanacetum coccineum</name>
    <dbReference type="NCBI Taxonomy" id="301880"/>
    <lineage>
        <taxon>Eukaryota</taxon>
        <taxon>Viridiplantae</taxon>
        <taxon>Streptophyta</taxon>
        <taxon>Embryophyta</taxon>
        <taxon>Tracheophyta</taxon>
        <taxon>Spermatophyta</taxon>
        <taxon>Magnoliopsida</taxon>
        <taxon>eudicotyledons</taxon>
        <taxon>Gunneridae</taxon>
        <taxon>Pentapetalae</taxon>
        <taxon>asterids</taxon>
        <taxon>campanulids</taxon>
        <taxon>Asterales</taxon>
        <taxon>Asteraceae</taxon>
        <taxon>Asteroideae</taxon>
        <taxon>Anthemideae</taxon>
        <taxon>Anthemidinae</taxon>
        <taxon>Tanacetum</taxon>
    </lineage>
</organism>
<dbReference type="Proteomes" id="UP001151760">
    <property type="component" value="Unassembled WGS sequence"/>
</dbReference>
<reference evidence="2" key="2">
    <citation type="submission" date="2022-01" db="EMBL/GenBank/DDBJ databases">
        <authorList>
            <person name="Yamashiro T."/>
            <person name="Shiraishi A."/>
            <person name="Satake H."/>
            <person name="Nakayama K."/>
        </authorList>
    </citation>
    <scope>NUCLEOTIDE SEQUENCE</scope>
</reference>
<protein>
    <submittedName>
        <fullName evidence="2">Uncharacterized protein</fullName>
    </submittedName>
</protein>
<reference evidence="2" key="1">
    <citation type="journal article" date="2022" name="Int. J. Mol. Sci.">
        <title>Draft Genome of Tanacetum Coccineum: Genomic Comparison of Closely Related Tanacetum-Family Plants.</title>
        <authorList>
            <person name="Yamashiro T."/>
            <person name="Shiraishi A."/>
            <person name="Nakayama K."/>
            <person name="Satake H."/>
        </authorList>
    </citation>
    <scope>NUCLEOTIDE SEQUENCE</scope>
</reference>
<proteinExistence type="predicted"/>
<evidence type="ECO:0000313" key="2">
    <source>
        <dbReference type="EMBL" id="GJU03424.1"/>
    </source>
</evidence>
<keyword evidence="1" id="KW-0812">Transmembrane</keyword>
<dbReference type="EMBL" id="BQNB010021151">
    <property type="protein sequence ID" value="GJU03424.1"/>
    <property type="molecule type" value="Genomic_DNA"/>
</dbReference>
<sequence length="94" mass="10460">MVLSLVTKRDLLPKVSVTTRAFAVKQAFTGVLWKGSPDTSLEAFLDADWAGDSDDRRSTKFNTKLLLTLLLSLPGFKLFFMSLVSVHLQLLTMV</sequence>
<evidence type="ECO:0000256" key="1">
    <source>
        <dbReference type="SAM" id="Phobius"/>
    </source>
</evidence>
<keyword evidence="3" id="KW-1185">Reference proteome</keyword>
<keyword evidence="1" id="KW-1133">Transmembrane helix</keyword>
<keyword evidence="1" id="KW-0472">Membrane</keyword>
<evidence type="ECO:0000313" key="3">
    <source>
        <dbReference type="Proteomes" id="UP001151760"/>
    </source>
</evidence>
<gene>
    <name evidence="2" type="ORF">Tco_1113762</name>
</gene>
<feature type="transmembrane region" description="Helical" evidence="1">
    <location>
        <begin position="65"/>
        <end position="88"/>
    </location>
</feature>